<dbReference type="EMBL" id="JACZHT010000002">
    <property type="protein sequence ID" value="MBE1236931.1"/>
    <property type="molecule type" value="Genomic_DNA"/>
</dbReference>
<gene>
    <name evidence="2" type="ORF">IHV25_04625</name>
</gene>
<protein>
    <submittedName>
        <fullName evidence="2">Uncharacterized protein</fullName>
    </submittedName>
</protein>
<reference evidence="2" key="1">
    <citation type="submission" date="2020-10" db="EMBL/GenBank/DDBJ databases">
        <title>Genome sequence of the unusual species of purple photosynthetic bacteria, Phaeovibrio sulfidiphilus DSM 23193, type strain.</title>
        <authorList>
            <person name="Kyndt J.A."/>
            <person name="Meyer T.E."/>
        </authorList>
    </citation>
    <scope>NUCLEOTIDE SEQUENCE</scope>
    <source>
        <strain evidence="2">DSM 23193</strain>
    </source>
</reference>
<keyword evidence="3" id="KW-1185">Reference proteome</keyword>
<accession>A0A8J7CW02</accession>
<feature type="region of interest" description="Disordered" evidence="1">
    <location>
        <begin position="1"/>
        <end position="27"/>
    </location>
</feature>
<sequence>MNISPLLASLMPDTSNGPPNPLTANTSALNPFAQIGLKQQAVRLFEEMNDKKQQIGDKYDTQTQGLDLDEKRIYTVMRDLAAAKTGLEEGLKGIDDIDKSLLDMRSAVTGIEDAVKAGNKDDIEYYKEKYDTALAKINEAANDYSSDNNLIGSPQNWGDWSPNSVSYRPTVNSPEDTTIKGAFLGSDFRIEMDDGSVWVPTYNGTSTNLGSAGEITHYDDYNQYNPQASGGKGDSVSFQDLTVKERNGDTVTLAYTNADGKEVTITGTLKQGGLGVAPSFLYDVNNPDDLAKMRDDLSMATSKVFMTKTSLENDQASVAKAEKAYSDDVQGIAKEREKIASLKYVDQLELEDDYKRQYDVMAQHYAMMSQQQQAYVQMFQSTLNAYSKNNPFVDFLA</sequence>
<feature type="compositionally biased region" description="Polar residues" evidence="1">
    <location>
        <begin position="12"/>
        <end position="27"/>
    </location>
</feature>
<dbReference type="RefSeq" id="WP_192533929.1">
    <property type="nucleotide sequence ID" value="NZ_JACZHT010000002.1"/>
</dbReference>
<organism evidence="2 3">
    <name type="scientific">Phaeovibrio sulfidiphilus</name>
    <dbReference type="NCBI Taxonomy" id="1220600"/>
    <lineage>
        <taxon>Bacteria</taxon>
        <taxon>Pseudomonadati</taxon>
        <taxon>Pseudomonadota</taxon>
        <taxon>Alphaproteobacteria</taxon>
        <taxon>Rhodospirillales</taxon>
        <taxon>Rhodospirillaceae</taxon>
        <taxon>Phaeovibrio</taxon>
    </lineage>
</organism>
<evidence type="ECO:0000256" key="1">
    <source>
        <dbReference type="SAM" id="MobiDB-lite"/>
    </source>
</evidence>
<dbReference type="Proteomes" id="UP000631034">
    <property type="component" value="Unassembled WGS sequence"/>
</dbReference>
<comment type="caution">
    <text evidence="2">The sequence shown here is derived from an EMBL/GenBank/DDBJ whole genome shotgun (WGS) entry which is preliminary data.</text>
</comment>
<proteinExistence type="predicted"/>
<name>A0A8J7CW02_9PROT</name>
<evidence type="ECO:0000313" key="3">
    <source>
        <dbReference type="Proteomes" id="UP000631034"/>
    </source>
</evidence>
<dbReference type="AlphaFoldDB" id="A0A8J7CW02"/>
<evidence type="ECO:0000313" key="2">
    <source>
        <dbReference type="EMBL" id="MBE1236931.1"/>
    </source>
</evidence>